<dbReference type="GO" id="GO:0005737">
    <property type="term" value="C:cytoplasm"/>
    <property type="evidence" value="ECO:0007669"/>
    <property type="project" value="TreeGrafter"/>
</dbReference>
<comment type="caution">
    <text evidence="6">The sequence shown here is derived from an EMBL/GenBank/DDBJ whole genome shotgun (WGS) entry which is preliminary data.</text>
</comment>
<evidence type="ECO:0000259" key="5">
    <source>
        <dbReference type="PROSITE" id="PS51352"/>
    </source>
</evidence>
<keyword evidence="2" id="KW-0249">Electron transport</keyword>
<dbReference type="InterPro" id="IPR005746">
    <property type="entry name" value="Thioredoxin"/>
</dbReference>
<sequence length="173" mass="18881">MAVGCVAGCPSRSFRSRSTFRPKTLSSVSRIAPRSQLQARPCKAQAHRARNCLERTCAVLNVDQSSFEAEVVKADKPVLLDFWAAWCGPCKLISPFMDKLEQEYGAALKVVKIEADGNPDLVEKYKVYGLPTVMLFRDGKKVDASHNEGAITLPKLKQYLEKHGIAAAAAAAS</sequence>
<name>A0AAW1QU97_9CHLO</name>
<dbReference type="SUPFAM" id="SSF52833">
    <property type="entry name" value="Thioredoxin-like"/>
    <property type="match status" value="1"/>
</dbReference>
<dbReference type="PROSITE" id="PS51352">
    <property type="entry name" value="THIOREDOXIN_2"/>
    <property type="match status" value="1"/>
</dbReference>
<dbReference type="NCBIfam" id="TIGR01068">
    <property type="entry name" value="thioredoxin"/>
    <property type="match status" value="1"/>
</dbReference>
<evidence type="ECO:0000256" key="1">
    <source>
        <dbReference type="ARBA" id="ARBA00022448"/>
    </source>
</evidence>
<dbReference type="EMBL" id="JALJOS010000026">
    <property type="protein sequence ID" value="KAK9825101.1"/>
    <property type="molecule type" value="Genomic_DNA"/>
</dbReference>
<organism evidence="6 7">
    <name type="scientific">Apatococcus lobatus</name>
    <dbReference type="NCBI Taxonomy" id="904363"/>
    <lineage>
        <taxon>Eukaryota</taxon>
        <taxon>Viridiplantae</taxon>
        <taxon>Chlorophyta</taxon>
        <taxon>core chlorophytes</taxon>
        <taxon>Trebouxiophyceae</taxon>
        <taxon>Chlorellales</taxon>
        <taxon>Chlorellaceae</taxon>
        <taxon>Apatococcus</taxon>
    </lineage>
</organism>
<dbReference type="PROSITE" id="PS00194">
    <property type="entry name" value="THIOREDOXIN_1"/>
    <property type="match status" value="1"/>
</dbReference>
<keyword evidence="1" id="KW-0813">Transport</keyword>
<keyword evidence="3" id="KW-1015">Disulfide bond</keyword>
<dbReference type="Gene3D" id="3.40.30.10">
    <property type="entry name" value="Glutaredoxin"/>
    <property type="match status" value="1"/>
</dbReference>
<dbReference type="GO" id="GO:0015035">
    <property type="term" value="F:protein-disulfide reductase activity"/>
    <property type="evidence" value="ECO:0007669"/>
    <property type="project" value="InterPro"/>
</dbReference>
<dbReference type="PANTHER" id="PTHR45663">
    <property type="entry name" value="GEO12009P1"/>
    <property type="match status" value="1"/>
</dbReference>
<reference evidence="6 7" key="1">
    <citation type="journal article" date="2024" name="Nat. Commun.">
        <title>Phylogenomics reveals the evolutionary origins of lichenization in chlorophyte algae.</title>
        <authorList>
            <person name="Puginier C."/>
            <person name="Libourel C."/>
            <person name="Otte J."/>
            <person name="Skaloud P."/>
            <person name="Haon M."/>
            <person name="Grisel S."/>
            <person name="Petersen M."/>
            <person name="Berrin J.G."/>
            <person name="Delaux P.M."/>
            <person name="Dal Grande F."/>
            <person name="Keller J."/>
        </authorList>
    </citation>
    <scope>NUCLEOTIDE SEQUENCE [LARGE SCALE GENOMIC DNA]</scope>
    <source>
        <strain evidence="6 7">SAG 2145</strain>
    </source>
</reference>
<accession>A0AAW1QU97</accession>
<dbReference type="Pfam" id="PF00085">
    <property type="entry name" value="Thioredoxin"/>
    <property type="match status" value="1"/>
</dbReference>
<evidence type="ECO:0000256" key="4">
    <source>
        <dbReference type="ARBA" id="ARBA00023284"/>
    </source>
</evidence>
<dbReference type="CDD" id="cd02947">
    <property type="entry name" value="TRX_family"/>
    <property type="match status" value="1"/>
</dbReference>
<evidence type="ECO:0000313" key="7">
    <source>
        <dbReference type="Proteomes" id="UP001438707"/>
    </source>
</evidence>
<feature type="domain" description="Thioredoxin" evidence="5">
    <location>
        <begin position="26"/>
        <end position="165"/>
    </location>
</feature>
<dbReference type="PANTHER" id="PTHR45663:SF22">
    <property type="entry name" value="THIOREDOXIN X, CHLOROPLASTIC"/>
    <property type="match status" value="1"/>
</dbReference>
<dbReference type="PRINTS" id="PR00421">
    <property type="entry name" value="THIOREDOXIN"/>
</dbReference>
<dbReference type="AlphaFoldDB" id="A0AAW1QU97"/>
<gene>
    <name evidence="6" type="ORF">WJX74_008575</name>
</gene>
<evidence type="ECO:0000256" key="2">
    <source>
        <dbReference type="ARBA" id="ARBA00022982"/>
    </source>
</evidence>
<dbReference type="FunFam" id="3.40.30.10:FF:000001">
    <property type="entry name" value="Thioredoxin"/>
    <property type="match status" value="1"/>
</dbReference>
<dbReference type="InterPro" id="IPR013766">
    <property type="entry name" value="Thioredoxin_domain"/>
</dbReference>
<evidence type="ECO:0000256" key="3">
    <source>
        <dbReference type="ARBA" id="ARBA00023157"/>
    </source>
</evidence>
<keyword evidence="4" id="KW-0676">Redox-active center</keyword>
<dbReference type="InterPro" id="IPR036249">
    <property type="entry name" value="Thioredoxin-like_sf"/>
</dbReference>
<dbReference type="InterPro" id="IPR017937">
    <property type="entry name" value="Thioredoxin_CS"/>
</dbReference>
<evidence type="ECO:0000313" key="6">
    <source>
        <dbReference type="EMBL" id="KAK9825101.1"/>
    </source>
</evidence>
<keyword evidence="7" id="KW-1185">Reference proteome</keyword>
<proteinExistence type="predicted"/>
<protein>
    <recommendedName>
        <fullName evidence="5">Thioredoxin domain-containing protein</fullName>
    </recommendedName>
</protein>
<dbReference type="Proteomes" id="UP001438707">
    <property type="component" value="Unassembled WGS sequence"/>
</dbReference>